<dbReference type="AlphaFoldDB" id="A0A0D0AHJ8"/>
<name>A0A0D0AHJ8_9AGAM</name>
<dbReference type="EMBL" id="KN835872">
    <property type="protein sequence ID" value="KIK33772.1"/>
    <property type="molecule type" value="Genomic_DNA"/>
</dbReference>
<reference evidence="2" key="2">
    <citation type="submission" date="2015-01" db="EMBL/GenBank/DDBJ databases">
        <title>Evolutionary Origins and Diversification of the Mycorrhizal Mutualists.</title>
        <authorList>
            <consortium name="DOE Joint Genome Institute"/>
            <consortium name="Mycorrhizal Genomics Consortium"/>
            <person name="Kohler A."/>
            <person name="Kuo A."/>
            <person name="Nagy L.G."/>
            <person name="Floudas D."/>
            <person name="Copeland A."/>
            <person name="Barry K.W."/>
            <person name="Cichocki N."/>
            <person name="Veneault-Fourrey C."/>
            <person name="LaButti K."/>
            <person name="Lindquist E.A."/>
            <person name="Lipzen A."/>
            <person name="Lundell T."/>
            <person name="Morin E."/>
            <person name="Murat C."/>
            <person name="Riley R."/>
            <person name="Ohm R."/>
            <person name="Sun H."/>
            <person name="Tunlid A."/>
            <person name="Henrissat B."/>
            <person name="Grigoriev I.V."/>
            <person name="Hibbett D.S."/>
            <person name="Martin F."/>
        </authorList>
    </citation>
    <scope>NUCLEOTIDE SEQUENCE [LARGE SCALE GENOMIC DNA]</scope>
    <source>
        <strain evidence="2">UH-Slu-Lm8-n1</strain>
    </source>
</reference>
<dbReference type="InterPro" id="IPR021109">
    <property type="entry name" value="Peptidase_aspartic_dom_sf"/>
</dbReference>
<accession>A0A0D0AHJ8</accession>
<proteinExistence type="predicted"/>
<dbReference type="STRING" id="930992.A0A0D0AHJ8"/>
<gene>
    <name evidence="1" type="ORF">CY34DRAFT_99031</name>
</gene>
<protein>
    <submittedName>
        <fullName evidence="1">Uncharacterized protein</fullName>
    </submittedName>
</protein>
<dbReference type="Proteomes" id="UP000054485">
    <property type="component" value="Unassembled WGS sequence"/>
</dbReference>
<dbReference type="InParanoid" id="A0A0D0AHJ8"/>
<evidence type="ECO:0000313" key="2">
    <source>
        <dbReference type="Proteomes" id="UP000054485"/>
    </source>
</evidence>
<reference evidence="1 2" key="1">
    <citation type="submission" date="2014-04" db="EMBL/GenBank/DDBJ databases">
        <authorList>
            <consortium name="DOE Joint Genome Institute"/>
            <person name="Kuo A."/>
            <person name="Ruytinx J."/>
            <person name="Rineau F."/>
            <person name="Colpaert J."/>
            <person name="Kohler A."/>
            <person name="Nagy L.G."/>
            <person name="Floudas D."/>
            <person name="Copeland A."/>
            <person name="Barry K.W."/>
            <person name="Cichocki N."/>
            <person name="Veneault-Fourrey C."/>
            <person name="LaButti K."/>
            <person name="Lindquist E.A."/>
            <person name="Lipzen A."/>
            <person name="Lundell T."/>
            <person name="Morin E."/>
            <person name="Murat C."/>
            <person name="Sun H."/>
            <person name="Tunlid A."/>
            <person name="Henrissat B."/>
            <person name="Grigoriev I.V."/>
            <person name="Hibbett D.S."/>
            <person name="Martin F."/>
            <person name="Nordberg H.P."/>
            <person name="Cantor M.N."/>
            <person name="Hua S.X."/>
        </authorList>
    </citation>
    <scope>NUCLEOTIDE SEQUENCE [LARGE SCALE GENOMIC DNA]</scope>
    <source>
        <strain evidence="1 2">UH-Slu-Lm8-n1</strain>
    </source>
</reference>
<dbReference type="Gene3D" id="2.40.70.10">
    <property type="entry name" value="Acid Proteases"/>
    <property type="match status" value="1"/>
</dbReference>
<dbReference type="HOGENOM" id="CLU_003921_8_2_1"/>
<evidence type="ECO:0000313" key="1">
    <source>
        <dbReference type="EMBL" id="KIK33772.1"/>
    </source>
</evidence>
<keyword evidence="2" id="KW-1185">Reference proteome</keyword>
<sequence>MPKEIWQSLGVGLRSDHRLNMESVNTSCDSTLGVIENIPLDFGGGPMFFQVQVTERANFEILLSRPFFTLTSCRTFDLPNGNQDILVTDPNSHKEMRIPTLPWVKNCQTATHGAPCTEATHSHARVNASQTDGQDF</sequence>
<organism evidence="1 2">
    <name type="scientific">Suillus luteus UH-Slu-Lm8-n1</name>
    <dbReference type="NCBI Taxonomy" id="930992"/>
    <lineage>
        <taxon>Eukaryota</taxon>
        <taxon>Fungi</taxon>
        <taxon>Dikarya</taxon>
        <taxon>Basidiomycota</taxon>
        <taxon>Agaricomycotina</taxon>
        <taxon>Agaricomycetes</taxon>
        <taxon>Agaricomycetidae</taxon>
        <taxon>Boletales</taxon>
        <taxon>Suillineae</taxon>
        <taxon>Suillaceae</taxon>
        <taxon>Suillus</taxon>
    </lineage>
</organism>
<dbReference type="OrthoDB" id="3202009at2759"/>